<dbReference type="GO" id="GO:0008270">
    <property type="term" value="F:zinc ion binding"/>
    <property type="evidence" value="ECO:0007669"/>
    <property type="project" value="UniProtKB-KW"/>
</dbReference>
<reference evidence="9" key="2">
    <citation type="submission" date="2021-08" db="EMBL/GenBank/DDBJ databases">
        <authorList>
            <person name="Gostincar C."/>
            <person name="Sun X."/>
            <person name="Song Z."/>
            <person name="Gunde-Cimerman N."/>
        </authorList>
    </citation>
    <scope>NUCLEOTIDE SEQUENCE</scope>
    <source>
        <strain evidence="9">EXF-9911</strain>
    </source>
</reference>
<organism evidence="9 10">
    <name type="scientific">Aureobasidium melanogenum</name>
    <name type="common">Aureobasidium pullulans var. melanogenum</name>
    <dbReference type="NCBI Taxonomy" id="46634"/>
    <lineage>
        <taxon>Eukaryota</taxon>
        <taxon>Fungi</taxon>
        <taxon>Dikarya</taxon>
        <taxon>Ascomycota</taxon>
        <taxon>Pezizomycotina</taxon>
        <taxon>Dothideomycetes</taxon>
        <taxon>Dothideomycetidae</taxon>
        <taxon>Dothideales</taxon>
        <taxon>Saccotheciaceae</taxon>
        <taxon>Aureobasidium</taxon>
    </lineage>
</organism>
<proteinExistence type="predicted"/>
<dbReference type="Pfam" id="PF13639">
    <property type="entry name" value="zf-RING_2"/>
    <property type="match status" value="1"/>
</dbReference>
<keyword evidence="3" id="KW-0808">Transferase</keyword>
<dbReference type="PROSITE" id="PS50089">
    <property type="entry name" value="ZF_RING_2"/>
    <property type="match status" value="1"/>
</dbReference>
<feature type="domain" description="RING-type" evidence="8">
    <location>
        <begin position="29"/>
        <end position="69"/>
    </location>
</feature>
<dbReference type="GO" id="GO:0006513">
    <property type="term" value="P:protein monoubiquitination"/>
    <property type="evidence" value="ECO:0007669"/>
    <property type="project" value="TreeGrafter"/>
</dbReference>
<dbReference type="Proteomes" id="UP000779574">
    <property type="component" value="Unassembled WGS sequence"/>
</dbReference>
<evidence type="ECO:0000313" key="9">
    <source>
        <dbReference type="EMBL" id="KAG9691304.1"/>
    </source>
</evidence>
<dbReference type="PANTHER" id="PTHR46077:SF1">
    <property type="entry name" value="TOP1 BINDING ARGININE_SERINE RICH PROTEIN, E3 UBIQUITIN LIGASE"/>
    <property type="match status" value="1"/>
</dbReference>
<dbReference type="PANTHER" id="PTHR46077">
    <property type="entry name" value="E3 UBIQUITIN-PROTEIN LIGASE TOPORS"/>
    <property type="match status" value="1"/>
</dbReference>
<keyword evidence="5" id="KW-0804">Transcription</keyword>
<keyword evidence="6" id="KW-0479">Metal-binding</keyword>
<accession>A0A9P8J8F8</accession>
<keyword evidence="6" id="KW-0862">Zinc</keyword>
<evidence type="ECO:0000256" key="7">
    <source>
        <dbReference type="SAM" id="MobiDB-lite"/>
    </source>
</evidence>
<protein>
    <recommendedName>
        <fullName evidence="2">RING-type E3 ubiquitin transferase</fullName>
        <ecNumber evidence="2">2.3.2.27</ecNumber>
    </recommendedName>
</protein>
<dbReference type="GO" id="GO:0000209">
    <property type="term" value="P:protein polyubiquitination"/>
    <property type="evidence" value="ECO:0007669"/>
    <property type="project" value="TreeGrafter"/>
</dbReference>
<dbReference type="InterPro" id="IPR013083">
    <property type="entry name" value="Znf_RING/FYVE/PHD"/>
</dbReference>
<evidence type="ECO:0000256" key="2">
    <source>
        <dbReference type="ARBA" id="ARBA00012483"/>
    </source>
</evidence>
<dbReference type="AlphaFoldDB" id="A0A9P8J8F8"/>
<dbReference type="SMART" id="SM00184">
    <property type="entry name" value="RING"/>
    <property type="match status" value="1"/>
</dbReference>
<dbReference type="SUPFAM" id="SSF57850">
    <property type="entry name" value="RING/U-box"/>
    <property type="match status" value="1"/>
</dbReference>
<sequence length="307" mass="34876">MEVQNDYDPSLGFRIKGKAKLREAPQDTCVICLDTVTERAVAVPCNHLNFDFLCLLSWSQEHPSCPLCKAPLTAIEYDWRSPTDRKVYTIPKQDETPKTPAVAPATSRFRPSRRRPATSHRPLHTTPDAALAFRRRIYADQNYSLHVGTNRTSQYRNFTPATFAASPPLQSRARLFMRRELLVFDFLADNNARLGFLIEYIVAILKTTEIKDASGSASALVAEFLSPNAASLFLHELEAWLRSPYERLEDWDRHVQLNYFRKGTSTYPKPRIRSPGEGRHIPYAMSRSLLPLNISCDRSGVGKSAYD</sequence>
<dbReference type="GO" id="GO:0061630">
    <property type="term" value="F:ubiquitin protein ligase activity"/>
    <property type="evidence" value="ECO:0007669"/>
    <property type="project" value="UniProtKB-EC"/>
</dbReference>
<dbReference type="OrthoDB" id="21204at2759"/>
<evidence type="ECO:0000313" key="10">
    <source>
        <dbReference type="Proteomes" id="UP000779574"/>
    </source>
</evidence>
<dbReference type="InterPro" id="IPR001841">
    <property type="entry name" value="Znf_RING"/>
</dbReference>
<keyword evidence="6" id="KW-0863">Zinc-finger</keyword>
<evidence type="ECO:0000259" key="8">
    <source>
        <dbReference type="PROSITE" id="PS50089"/>
    </source>
</evidence>
<feature type="compositionally biased region" description="Basic residues" evidence="7">
    <location>
        <begin position="110"/>
        <end position="123"/>
    </location>
</feature>
<feature type="region of interest" description="Disordered" evidence="7">
    <location>
        <begin position="93"/>
        <end position="124"/>
    </location>
</feature>
<comment type="catalytic activity">
    <reaction evidence="1">
        <text>S-ubiquitinyl-[E2 ubiquitin-conjugating enzyme]-L-cysteine + [acceptor protein]-L-lysine = [E2 ubiquitin-conjugating enzyme]-L-cysteine + N(6)-ubiquitinyl-[acceptor protein]-L-lysine.</text>
        <dbReference type="EC" id="2.3.2.27"/>
    </reaction>
</comment>
<dbReference type="EC" id="2.3.2.27" evidence="2"/>
<dbReference type="EMBL" id="JAHFXF010000274">
    <property type="protein sequence ID" value="KAG9691304.1"/>
    <property type="molecule type" value="Genomic_DNA"/>
</dbReference>
<keyword evidence="4" id="KW-0805">Transcription regulation</keyword>
<dbReference type="Gene3D" id="3.30.40.10">
    <property type="entry name" value="Zinc/RING finger domain, C3HC4 (zinc finger)"/>
    <property type="match status" value="1"/>
</dbReference>
<evidence type="ECO:0000256" key="5">
    <source>
        <dbReference type="ARBA" id="ARBA00023163"/>
    </source>
</evidence>
<evidence type="ECO:0000256" key="3">
    <source>
        <dbReference type="ARBA" id="ARBA00022679"/>
    </source>
</evidence>
<name>A0A9P8J8F8_AURME</name>
<evidence type="ECO:0000256" key="6">
    <source>
        <dbReference type="PROSITE-ProRule" id="PRU00175"/>
    </source>
</evidence>
<reference evidence="9" key="1">
    <citation type="journal article" date="2021" name="J Fungi (Basel)">
        <title>Virulence traits and population genomics of the black yeast Aureobasidium melanogenum.</title>
        <authorList>
            <person name="Cernosa A."/>
            <person name="Sun X."/>
            <person name="Gostincar C."/>
            <person name="Fang C."/>
            <person name="Gunde-Cimerman N."/>
            <person name="Song Z."/>
        </authorList>
    </citation>
    <scope>NUCLEOTIDE SEQUENCE</scope>
    <source>
        <strain evidence="9">EXF-9911</strain>
    </source>
</reference>
<feature type="non-terminal residue" evidence="9">
    <location>
        <position position="307"/>
    </location>
</feature>
<evidence type="ECO:0000256" key="4">
    <source>
        <dbReference type="ARBA" id="ARBA00023015"/>
    </source>
</evidence>
<comment type="caution">
    <text evidence="9">The sequence shown here is derived from an EMBL/GenBank/DDBJ whole genome shotgun (WGS) entry which is preliminary data.</text>
</comment>
<evidence type="ECO:0000256" key="1">
    <source>
        <dbReference type="ARBA" id="ARBA00000900"/>
    </source>
</evidence>
<gene>
    <name evidence="9" type="ORF">KCU76_g7551</name>
</gene>